<dbReference type="VEuPathDB" id="FungiDB:MELLADRAFT_70114"/>
<feature type="region of interest" description="Disordered" evidence="1">
    <location>
        <begin position="1"/>
        <end position="66"/>
    </location>
</feature>
<dbReference type="EMBL" id="GL883270">
    <property type="protein sequence ID" value="EGF97254.1"/>
    <property type="molecule type" value="Genomic_DNA"/>
</dbReference>
<name>F4SDM2_MELLP</name>
<protein>
    <submittedName>
        <fullName evidence="2">Uncharacterized protein</fullName>
    </submittedName>
</protein>
<evidence type="ECO:0000256" key="1">
    <source>
        <dbReference type="SAM" id="MobiDB-lite"/>
    </source>
</evidence>
<dbReference type="InParanoid" id="F4SDM2"/>
<dbReference type="Proteomes" id="UP000001072">
    <property type="component" value="Unassembled WGS sequence"/>
</dbReference>
<feature type="compositionally biased region" description="Basic residues" evidence="1">
    <location>
        <begin position="48"/>
        <end position="61"/>
    </location>
</feature>
<evidence type="ECO:0000313" key="2">
    <source>
        <dbReference type="EMBL" id="EGF97254.1"/>
    </source>
</evidence>
<dbReference type="HOGENOM" id="CLU_2197538_0_0_1"/>
<gene>
    <name evidence="2" type="ORF">MELLADRAFT_70114</name>
</gene>
<sequence>MSDERVNIGEETGGDGKVVISLSDEEEIDSLSSSSEMEGGKKGGKGLEKKKKSKGKKKKRGKSVEVTDLLEDEHASKKKRLLFEGLIKHDHKTPSPTPGLNFMVKRKL</sequence>
<accession>F4SDM2</accession>
<dbReference type="AlphaFoldDB" id="F4SDM2"/>
<evidence type="ECO:0000313" key="3">
    <source>
        <dbReference type="Proteomes" id="UP000001072"/>
    </source>
</evidence>
<reference evidence="3" key="1">
    <citation type="journal article" date="2011" name="Proc. Natl. Acad. Sci. U.S.A.">
        <title>Obligate biotrophy features unraveled by the genomic analysis of rust fungi.</title>
        <authorList>
            <person name="Duplessis S."/>
            <person name="Cuomo C.A."/>
            <person name="Lin Y.-C."/>
            <person name="Aerts A."/>
            <person name="Tisserant E."/>
            <person name="Veneault-Fourrey C."/>
            <person name="Joly D.L."/>
            <person name="Hacquard S."/>
            <person name="Amselem J."/>
            <person name="Cantarel B.L."/>
            <person name="Chiu R."/>
            <person name="Coutinho P.M."/>
            <person name="Feau N."/>
            <person name="Field M."/>
            <person name="Frey P."/>
            <person name="Gelhaye E."/>
            <person name="Goldberg J."/>
            <person name="Grabherr M.G."/>
            <person name="Kodira C.D."/>
            <person name="Kohler A."/>
            <person name="Kuees U."/>
            <person name="Lindquist E.A."/>
            <person name="Lucas S.M."/>
            <person name="Mago R."/>
            <person name="Mauceli E."/>
            <person name="Morin E."/>
            <person name="Murat C."/>
            <person name="Pangilinan J.L."/>
            <person name="Park R."/>
            <person name="Pearson M."/>
            <person name="Quesneville H."/>
            <person name="Rouhier N."/>
            <person name="Sakthikumar S."/>
            <person name="Salamov A.A."/>
            <person name="Schmutz J."/>
            <person name="Selles B."/>
            <person name="Shapiro H."/>
            <person name="Tanguay P."/>
            <person name="Tuskan G.A."/>
            <person name="Henrissat B."/>
            <person name="Van de Peer Y."/>
            <person name="Rouze P."/>
            <person name="Ellis J.G."/>
            <person name="Dodds P.N."/>
            <person name="Schein J.E."/>
            <person name="Zhong S."/>
            <person name="Hamelin R.C."/>
            <person name="Grigoriev I.V."/>
            <person name="Szabo L.J."/>
            <person name="Martin F."/>
        </authorList>
    </citation>
    <scope>NUCLEOTIDE SEQUENCE [LARGE SCALE GENOMIC DNA]</scope>
    <source>
        <strain evidence="3">98AG31 / pathotype 3-4-7</strain>
    </source>
</reference>
<dbReference type="KEGG" id="mlr:MELLADRAFT_70114"/>
<feature type="compositionally biased region" description="Basic and acidic residues" evidence="1">
    <location>
        <begin position="38"/>
        <end position="47"/>
    </location>
</feature>
<organism evidence="3">
    <name type="scientific">Melampsora larici-populina (strain 98AG31 / pathotype 3-4-7)</name>
    <name type="common">Poplar leaf rust fungus</name>
    <dbReference type="NCBI Taxonomy" id="747676"/>
    <lineage>
        <taxon>Eukaryota</taxon>
        <taxon>Fungi</taxon>
        <taxon>Dikarya</taxon>
        <taxon>Basidiomycota</taxon>
        <taxon>Pucciniomycotina</taxon>
        <taxon>Pucciniomycetes</taxon>
        <taxon>Pucciniales</taxon>
        <taxon>Melampsoraceae</taxon>
        <taxon>Melampsora</taxon>
    </lineage>
</organism>
<keyword evidence="3" id="KW-1185">Reference proteome</keyword>
<dbReference type="RefSeq" id="XP_007419479.1">
    <property type="nucleotide sequence ID" value="XM_007419417.1"/>
</dbReference>
<dbReference type="GeneID" id="18931426"/>
<proteinExistence type="predicted"/>